<dbReference type="PROSITE" id="PS51208">
    <property type="entry name" value="AUTOTRANSPORTER"/>
    <property type="match status" value="1"/>
</dbReference>
<dbReference type="InterPro" id="IPR003991">
    <property type="entry name" value="Pertactin_virulence_factor"/>
</dbReference>
<dbReference type="InterPro" id="IPR005546">
    <property type="entry name" value="Autotransporte_beta"/>
</dbReference>
<dbReference type="Gene3D" id="2.40.128.130">
    <property type="entry name" value="Autotransporter beta-domain"/>
    <property type="match status" value="1"/>
</dbReference>
<evidence type="ECO:0000313" key="3">
    <source>
        <dbReference type="EMBL" id="TYL86782.1"/>
    </source>
</evidence>
<feature type="domain" description="Autotransporter" evidence="2">
    <location>
        <begin position="1"/>
        <end position="171"/>
    </location>
</feature>
<dbReference type="Pfam" id="PF03797">
    <property type="entry name" value="Autotransporter"/>
    <property type="match status" value="1"/>
</dbReference>
<dbReference type="SUPFAM" id="SSF103515">
    <property type="entry name" value="Autotransporter"/>
    <property type="match status" value="1"/>
</dbReference>
<organism evidence="3 4">
    <name type="scientific">Bradyrhizobium cytisi</name>
    <dbReference type="NCBI Taxonomy" id="515489"/>
    <lineage>
        <taxon>Bacteria</taxon>
        <taxon>Pseudomonadati</taxon>
        <taxon>Pseudomonadota</taxon>
        <taxon>Alphaproteobacteria</taxon>
        <taxon>Hyphomicrobiales</taxon>
        <taxon>Nitrobacteraceae</taxon>
        <taxon>Bradyrhizobium</taxon>
    </lineage>
</organism>
<evidence type="ECO:0000259" key="2">
    <source>
        <dbReference type="PROSITE" id="PS51208"/>
    </source>
</evidence>
<dbReference type="InterPro" id="IPR006315">
    <property type="entry name" value="OM_autotransptr_brl_dom"/>
</dbReference>
<dbReference type="InterPro" id="IPR051551">
    <property type="entry name" value="Autotransporter_adhesion"/>
</dbReference>
<dbReference type="AlphaFoldDB" id="A0A5S4XBG2"/>
<proteinExistence type="predicted"/>
<dbReference type="PRINTS" id="PR01484">
    <property type="entry name" value="PRTACTNFAMLY"/>
</dbReference>
<dbReference type="OrthoDB" id="6053567at2"/>
<sequence>MGTFLQSAERSIRGPSTTTDGTAVTASLEAGYPFALGGGWTIEPQAQMIWQQVSLDPTRDMFSTIAHNDSDAFAGRFGFRLQGSVQAGTTLVEPYFKTNLWHTFAGTDTVLFATTPIETARRATAIEIAGGFAAQITAAVAVYGAASYTTGIDADVNRQSVGANVGVRVRW</sequence>
<comment type="caution">
    <text evidence="3">The sequence shown here is derived from an EMBL/GenBank/DDBJ whole genome shotgun (WGS) entry which is preliminary data.</text>
</comment>
<dbReference type="PANTHER" id="PTHR35037:SF3">
    <property type="entry name" value="C-TERMINAL REGION OF AIDA-LIKE PROTEIN"/>
    <property type="match status" value="1"/>
</dbReference>
<evidence type="ECO:0000256" key="1">
    <source>
        <dbReference type="SAM" id="MobiDB-lite"/>
    </source>
</evidence>
<reference evidence="3 4" key="1">
    <citation type="submission" date="2019-08" db="EMBL/GenBank/DDBJ databases">
        <title>Bradyrhizobium hipponensis sp. nov., a rhizobium isolated from a Lupinus angustifolius root nodule in Tunisia.</title>
        <authorList>
            <person name="Off K."/>
            <person name="Rejili M."/>
            <person name="Mars M."/>
            <person name="Brachmann A."/>
            <person name="Marin M."/>
        </authorList>
    </citation>
    <scope>NUCLEOTIDE SEQUENCE [LARGE SCALE GENOMIC DNA]</scope>
    <source>
        <strain evidence="3 4">CTAW11</strain>
    </source>
</reference>
<accession>A0A5S4XBG2</accession>
<protein>
    <submittedName>
        <fullName evidence="3">Autotransporter outer membrane beta-barrel domain-containing protein</fullName>
    </submittedName>
</protein>
<gene>
    <name evidence="3" type="ORF">FXB38_05855</name>
</gene>
<name>A0A5S4XBG2_9BRAD</name>
<feature type="region of interest" description="Disordered" evidence="1">
    <location>
        <begin position="1"/>
        <end position="22"/>
    </location>
</feature>
<keyword evidence="4" id="KW-1185">Reference proteome</keyword>
<dbReference type="EMBL" id="VSSR01000011">
    <property type="protein sequence ID" value="TYL86782.1"/>
    <property type="molecule type" value="Genomic_DNA"/>
</dbReference>
<dbReference type="PANTHER" id="PTHR35037">
    <property type="entry name" value="C-TERMINAL REGION OF AIDA-LIKE PROTEIN"/>
    <property type="match status" value="1"/>
</dbReference>
<dbReference type="InterPro" id="IPR036709">
    <property type="entry name" value="Autotransporte_beta_dom_sf"/>
</dbReference>
<dbReference type="Proteomes" id="UP000324853">
    <property type="component" value="Unassembled WGS sequence"/>
</dbReference>
<evidence type="ECO:0000313" key="4">
    <source>
        <dbReference type="Proteomes" id="UP000324853"/>
    </source>
</evidence>
<dbReference type="NCBIfam" id="TIGR01414">
    <property type="entry name" value="autotrans_barl"/>
    <property type="match status" value="1"/>
</dbReference>
<dbReference type="GO" id="GO:0019867">
    <property type="term" value="C:outer membrane"/>
    <property type="evidence" value="ECO:0007669"/>
    <property type="project" value="InterPro"/>
</dbReference>